<reference evidence="2 3" key="1">
    <citation type="journal article" date="2023" name="Plants (Basel)">
        <title>Bridging the Gap: Combining Genomics and Transcriptomics Approaches to Understand Stylosanthes scabra, an Orphan Legume from the Brazilian Caatinga.</title>
        <authorList>
            <person name="Ferreira-Neto J.R.C."/>
            <person name="da Silva M.D."/>
            <person name="Binneck E."/>
            <person name="de Melo N.F."/>
            <person name="da Silva R.H."/>
            <person name="de Melo A.L.T.M."/>
            <person name="Pandolfi V."/>
            <person name="Bustamante F.O."/>
            <person name="Brasileiro-Vidal A.C."/>
            <person name="Benko-Iseppon A.M."/>
        </authorList>
    </citation>
    <scope>NUCLEOTIDE SEQUENCE [LARGE SCALE GENOMIC DNA]</scope>
    <source>
        <tissue evidence="2">Leaves</tissue>
    </source>
</reference>
<organism evidence="2 3">
    <name type="scientific">Stylosanthes scabra</name>
    <dbReference type="NCBI Taxonomy" id="79078"/>
    <lineage>
        <taxon>Eukaryota</taxon>
        <taxon>Viridiplantae</taxon>
        <taxon>Streptophyta</taxon>
        <taxon>Embryophyta</taxon>
        <taxon>Tracheophyta</taxon>
        <taxon>Spermatophyta</taxon>
        <taxon>Magnoliopsida</taxon>
        <taxon>eudicotyledons</taxon>
        <taxon>Gunneridae</taxon>
        <taxon>Pentapetalae</taxon>
        <taxon>rosids</taxon>
        <taxon>fabids</taxon>
        <taxon>Fabales</taxon>
        <taxon>Fabaceae</taxon>
        <taxon>Papilionoideae</taxon>
        <taxon>50 kb inversion clade</taxon>
        <taxon>dalbergioids sensu lato</taxon>
        <taxon>Dalbergieae</taxon>
        <taxon>Pterocarpus clade</taxon>
        <taxon>Stylosanthes</taxon>
    </lineage>
</organism>
<dbReference type="Proteomes" id="UP001341840">
    <property type="component" value="Unassembled WGS sequence"/>
</dbReference>
<comment type="caution">
    <text evidence="2">The sequence shown here is derived from an EMBL/GenBank/DDBJ whole genome shotgun (WGS) entry which is preliminary data.</text>
</comment>
<dbReference type="EMBL" id="JASCZI010030229">
    <property type="protein sequence ID" value="MED6119156.1"/>
    <property type="molecule type" value="Genomic_DNA"/>
</dbReference>
<protein>
    <submittedName>
        <fullName evidence="2">Uncharacterized protein</fullName>
    </submittedName>
</protein>
<gene>
    <name evidence="2" type="ORF">PIB30_009258</name>
</gene>
<evidence type="ECO:0000256" key="1">
    <source>
        <dbReference type="SAM" id="MobiDB-lite"/>
    </source>
</evidence>
<sequence>MIQNEEKNLNPEIQAHSANPDPEIQNSEVEFDEENATTIQNVIKFTDQTTIQNLAPEIQATVQRPEITISKIPNIQEEALSTKFQANIDSKFQFNATYLDVPDLAFNGRRPTPANRGTEDGAVAKGMAEPFSHFMEDDDAADLASVAIRSVDDASLEKAEARANRPPPEPPDSNLLEVGKKEPASAEEMSRQPVKVTNSVTGIHHDAEVGTFAERMWTTTGRRTAAAEADGSLRVWQLRRFFLLTPPPLVAAMFPWDRGGRNNGFEEDLFSSLLMRPATMSYNGAFIEARCPWSRGGEAVVPGFGAAGIGSKEVVERGTGQGEVVNHGFLYAQRGLLQNDGEGELTPVLGLGFDGRGLVQVQNKYKLNQNSLV</sequence>
<evidence type="ECO:0000313" key="3">
    <source>
        <dbReference type="Proteomes" id="UP001341840"/>
    </source>
</evidence>
<feature type="compositionally biased region" description="Basic and acidic residues" evidence="1">
    <location>
        <begin position="178"/>
        <end position="190"/>
    </location>
</feature>
<feature type="region of interest" description="Disordered" evidence="1">
    <location>
        <begin position="1"/>
        <end position="23"/>
    </location>
</feature>
<keyword evidence="3" id="KW-1185">Reference proteome</keyword>
<evidence type="ECO:0000313" key="2">
    <source>
        <dbReference type="EMBL" id="MED6119156.1"/>
    </source>
</evidence>
<proteinExistence type="predicted"/>
<feature type="region of interest" description="Disordered" evidence="1">
    <location>
        <begin position="157"/>
        <end position="193"/>
    </location>
</feature>
<name>A0ABU6R5L1_9FABA</name>
<accession>A0ABU6R5L1</accession>